<evidence type="ECO:0000256" key="2">
    <source>
        <dbReference type="ARBA" id="ARBA00022552"/>
    </source>
</evidence>
<comment type="caution">
    <text evidence="8">The sequence shown here is derived from an EMBL/GenBank/DDBJ whole genome shotgun (WGS) entry which is preliminary data.</text>
</comment>
<dbReference type="NCBIfam" id="TIGR00096">
    <property type="entry name" value="16S rRNA (cytidine(1402)-2'-O)-methyltransferase"/>
    <property type="match status" value="1"/>
</dbReference>
<organism evidence="8 9">
    <name type="scientific">Brevibacterium rongguiense</name>
    <dbReference type="NCBI Taxonomy" id="2695267"/>
    <lineage>
        <taxon>Bacteria</taxon>
        <taxon>Bacillati</taxon>
        <taxon>Actinomycetota</taxon>
        <taxon>Actinomycetes</taxon>
        <taxon>Micrococcales</taxon>
        <taxon>Brevibacteriaceae</taxon>
        <taxon>Brevibacterium</taxon>
    </lineage>
</organism>
<dbReference type="CDD" id="cd11648">
    <property type="entry name" value="RsmI"/>
    <property type="match status" value="1"/>
</dbReference>
<dbReference type="Gene3D" id="3.40.1010.10">
    <property type="entry name" value="Cobalt-precorrin-4 Transmethylase, Domain 1"/>
    <property type="match status" value="1"/>
</dbReference>
<dbReference type="EMBL" id="WWEQ01000026">
    <property type="protein sequence ID" value="MYM19820.1"/>
    <property type="molecule type" value="Genomic_DNA"/>
</dbReference>
<dbReference type="InterPro" id="IPR035996">
    <property type="entry name" value="4pyrrol_Methylase_sf"/>
</dbReference>
<dbReference type="InterPro" id="IPR000878">
    <property type="entry name" value="4pyrrol_Mease"/>
</dbReference>
<evidence type="ECO:0000259" key="7">
    <source>
        <dbReference type="Pfam" id="PF00590"/>
    </source>
</evidence>
<dbReference type="HAMAP" id="MF_01877">
    <property type="entry name" value="16SrRNA_methyltr_I"/>
    <property type="match status" value="1"/>
</dbReference>
<comment type="subcellular location">
    <subcellularLocation>
        <location evidence="6">Cytoplasm</location>
    </subcellularLocation>
</comment>
<protein>
    <recommendedName>
        <fullName evidence="6">Ribosomal RNA small subunit methyltransferase I</fullName>
        <ecNumber evidence="6">2.1.1.198</ecNumber>
    </recommendedName>
    <alternativeName>
        <fullName evidence="6">16S rRNA 2'-O-ribose C1402 methyltransferase</fullName>
    </alternativeName>
    <alternativeName>
        <fullName evidence="6">rRNA (cytidine-2'-O-)-methyltransferase RsmI</fullName>
    </alternativeName>
</protein>
<dbReference type="InterPro" id="IPR014776">
    <property type="entry name" value="4pyrrole_Mease_sub2"/>
</dbReference>
<dbReference type="GO" id="GO:0070677">
    <property type="term" value="F:rRNA (cytosine-2'-O-)-methyltransferase activity"/>
    <property type="evidence" value="ECO:0007669"/>
    <property type="project" value="UniProtKB-UniRule"/>
</dbReference>
<evidence type="ECO:0000313" key="8">
    <source>
        <dbReference type="EMBL" id="MYM19820.1"/>
    </source>
</evidence>
<dbReference type="EC" id="2.1.1.198" evidence="6"/>
<proteinExistence type="inferred from homology"/>
<accession>A0A6N9H702</accession>
<dbReference type="Pfam" id="PF00590">
    <property type="entry name" value="TP_methylase"/>
    <property type="match status" value="1"/>
</dbReference>
<keyword evidence="3 6" id="KW-0489">Methyltransferase</keyword>
<sequence length="283" mass="29734">MPQPAGEAPRGSALVLLGTPIGNLGDASPRMRAEIAAADLIAAEDTRRFLGLAERLGIAHSGAIMSLFDHNEADRAAVLADEVAAGKRVVLLTDAGMPAVSDPGYRVVREVSERGLPVTSAPGPSAALTALALSGLPSDRFAFEGFLPRKPGERARRLAGLARDERTLILFESPHRIAAAMEDVVAAFGPDRPMTISRELTKTYEEVLRGTSGELARAAHAGLRGELTLVIAGFRGTASDPADHLPEVARLVDGGMRAKKAAVEVAGRHGLSTRAVYEAYLHA</sequence>
<keyword evidence="4 6" id="KW-0808">Transferase</keyword>
<dbReference type="InterPro" id="IPR008189">
    <property type="entry name" value="rRNA_ssu_MeTfrase_I"/>
</dbReference>
<dbReference type="InterPro" id="IPR014777">
    <property type="entry name" value="4pyrrole_Mease_sub1"/>
</dbReference>
<dbReference type="PIRSF" id="PIRSF005917">
    <property type="entry name" value="MTase_YraL"/>
    <property type="match status" value="1"/>
</dbReference>
<dbReference type="PANTHER" id="PTHR46111">
    <property type="entry name" value="RIBOSOMAL RNA SMALL SUBUNIT METHYLTRANSFERASE I"/>
    <property type="match status" value="1"/>
</dbReference>
<dbReference type="Proteomes" id="UP000469215">
    <property type="component" value="Unassembled WGS sequence"/>
</dbReference>
<evidence type="ECO:0000256" key="4">
    <source>
        <dbReference type="ARBA" id="ARBA00022679"/>
    </source>
</evidence>
<dbReference type="AlphaFoldDB" id="A0A6N9H702"/>
<keyword evidence="2 6" id="KW-0698">rRNA processing</keyword>
<evidence type="ECO:0000256" key="5">
    <source>
        <dbReference type="ARBA" id="ARBA00022691"/>
    </source>
</evidence>
<keyword evidence="1 6" id="KW-0963">Cytoplasm</keyword>
<name>A0A6N9H702_9MICO</name>
<comment type="catalytic activity">
    <reaction evidence="6">
        <text>cytidine(1402) in 16S rRNA + S-adenosyl-L-methionine = 2'-O-methylcytidine(1402) in 16S rRNA + S-adenosyl-L-homocysteine + H(+)</text>
        <dbReference type="Rhea" id="RHEA:42924"/>
        <dbReference type="Rhea" id="RHEA-COMP:10285"/>
        <dbReference type="Rhea" id="RHEA-COMP:10286"/>
        <dbReference type="ChEBI" id="CHEBI:15378"/>
        <dbReference type="ChEBI" id="CHEBI:57856"/>
        <dbReference type="ChEBI" id="CHEBI:59789"/>
        <dbReference type="ChEBI" id="CHEBI:74495"/>
        <dbReference type="ChEBI" id="CHEBI:82748"/>
        <dbReference type="EC" id="2.1.1.198"/>
    </reaction>
</comment>
<dbReference type="SUPFAM" id="SSF53790">
    <property type="entry name" value="Tetrapyrrole methylase"/>
    <property type="match status" value="1"/>
</dbReference>
<evidence type="ECO:0000256" key="3">
    <source>
        <dbReference type="ARBA" id="ARBA00022603"/>
    </source>
</evidence>
<dbReference type="Gene3D" id="3.30.950.10">
    <property type="entry name" value="Methyltransferase, Cobalt-precorrin-4 Transmethylase, Domain 2"/>
    <property type="match status" value="1"/>
</dbReference>
<gene>
    <name evidence="6 8" type="primary">rsmI</name>
    <name evidence="8" type="ORF">GSY69_07520</name>
</gene>
<comment type="similarity">
    <text evidence="6">Belongs to the methyltransferase superfamily. RsmI family.</text>
</comment>
<reference evidence="8 9" key="1">
    <citation type="submission" date="2020-01" db="EMBL/GenBank/DDBJ databases">
        <authorList>
            <person name="Deng T."/>
        </authorList>
    </citation>
    <scope>NUCLEOTIDE SEQUENCE [LARGE SCALE GENOMIC DNA]</scope>
    <source>
        <strain evidence="8 9">5221</strain>
    </source>
</reference>
<keyword evidence="5 6" id="KW-0949">S-adenosyl-L-methionine</keyword>
<evidence type="ECO:0000256" key="6">
    <source>
        <dbReference type="HAMAP-Rule" id="MF_01877"/>
    </source>
</evidence>
<evidence type="ECO:0000256" key="1">
    <source>
        <dbReference type="ARBA" id="ARBA00022490"/>
    </source>
</evidence>
<dbReference type="GO" id="GO:0005737">
    <property type="term" value="C:cytoplasm"/>
    <property type="evidence" value="ECO:0007669"/>
    <property type="project" value="UniProtKB-SubCell"/>
</dbReference>
<feature type="domain" description="Tetrapyrrole methylase" evidence="7">
    <location>
        <begin position="14"/>
        <end position="216"/>
    </location>
</feature>
<keyword evidence="9" id="KW-1185">Reference proteome</keyword>
<dbReference type="PANTHER" id="PTHR46111:SF1">
    <property type="entry name" value="RIBOSOMAL RNA SMALL SUBUNIT METHYLTRANSFERASE I"/>
    <property type="match status" value="1"/>
</dbReference>
<comment type="function">
    <text evidence="6">Catalyzes the 2'-O-methylation of the ribose of cytidine 1402 (C1402) in 16S rRNA.</text>
</comment>
<evidence type="ECO:0000313" key="9">
    <source>
        <dbReference type="Proteomes" id="UP000469215"/>
    </source>
</evidence>
<dbReference type="FunFam" id="3.30.950.10:FF:000002">
    <property type="entry name" value="Ribosomal RNA small subunit methyltransferase I"/>
    <property type="match status" value="1"/>
</dbReference>